<feature type="transmembrane region" description="Helical" evidence="8">
    <location>
        <begin position="259"/>
        <end position="276"/>
    </location>
</feature>
<feature type="transmembrane region" description="Helical" evidence="8">
    <location>
        <begin position="343"/>
        <end position="360"/>
    </location>
</feature>
<comment type="subcellular location">
    <subcellularLocation>
        <location evidence="1">Cell membrane</location>
        <topology evidence="1">Multi-pass membrane protein</topology>
    </subcellularLocation>
</comment>
<dbReference type="RefSeq" id="WP_142979792.1">
    <property type="nucleotide sequence ID" value="NZ_RKLU01000003.1"/>
</dbReference>
<dbReference type="EMBL" id="RKLU01000003">
    <property type="protein sequence ID" value="TQQ81231.1"/>
    <property type="molecule type" value="Genomic_DNA"/>
</dbReference>
<evidence type="ECO:0000256" key="7">
    <source>
        <dbReference type="SAM" id="MobiDB-lite"/>
    </source>
</evidence>
<feature type="region of interest" description="Disordered" evidence="7">
    <location>
        <begin position="365"/>
        <end position="402"/>
    </location>
</feature>
<dbReference type="PANTHER" id="PTHR39087">
    <property type="entry name" value="UPF0104 MEMBRANE PROTEIN MJ1595"/>
    <property type="match status" value="1"/>
</dbReference>
<evidence type="ECO:0000256" key="8">
    <source>
        <dbReference type="SAM" id="Phobius"/>
    </source>
</evidence>
<keyword evidence="3" id="KW-1003">Cell membrane</keyword>
<comment type="caution">
    <text evidence="9">The sequence shown here is derived from an EMBL/GenBank/DDBJ whole genome shotgun (WGS) entry which is preliminary data.</text>
</comment>
<accession>A0A8J8TCU5</accession>
<evidence type="ECO:0000256" key="5">
    <source>
        <dbReference type="ARBA" id="ARBA00022989"/>
    </source>
</evidence>
<evidence type="ECO:0000256" key="3">
    <source>
        <dbReference type="ARBA" id="ARBA00022475"/>
    </source>
</evidence>
<organism evidence="9 10">
    <name type="scientific">Halonotius terrestris</name>
    <dbReference type="NCBI Taxonomy" id="2487750"/>
    <lineage>
        <taxon>Archaea</taxon>
        <taxon>Methanobacteriati</taxon>
        <taxon>Methanobacteriota</taxon>
        <taxon>Stenosarchaea group</taxon>
        <taxon>Halobacteria</taxon>
        <taxon>Halobacteriales</taxon>
        <taxon>Haloferacaceae</taxon>
        <taxon>Halonotius</taxon>
    </lineage>
</organism>
<gene>
    <name evidence="9" type="ORF">EGH24_08865</name>
</gene>
<dbReference type="PANTHER" id="PTHR39087:SF2">
    <property type="entry name" value="UPF0104 MEMBRANE PROTEIN MJ1595"/>
    <property type="match status" value="1"/>
</dbReference>
<dbReference type="AlphaFoldDB" id="A0A8J8TCU5"/>
<evidence type="ECO:0000256" key="1">
    <source>
        <dbReference type="ARBA" id="ARBA00004651"/>
    </source>
</evidence>
<dbReference type="Proteomes" id="UP000705823">
    <property type="component" value="Unassembled WGS sequence"/>
</dbReference>
<feature type="transmembrane region" description="Helical" evidence="8">
    <location>
        <begin position="30"/>
        <end position="49"/>
    </location>
</feature>
<dbReference type="GO" id="GO:0005886">
    <property type="term" value="C:plasma membrane"/>
    <property type="evidence" value="ECO:0007669"/>
    <property type="project" value="UniProtKB-SubCell"/>
</dbReference>
<protein>
    <submittedName>
        <fullName evidence="9">Flippase-like domain-containing protein</fullName>
    </submittedName>
</protein>
<dbReference type="Pfam" id="PF03706">
    <property type="entry name" value="LPG_synthase_TM"/>
    <property type="match status" value="1"/>
</dbReference>
<proteinExistence type="inferred from homology"/>
<keyword evidence="6 8" id="KW-0472">Membrane</keyword>
<reference evidence="9" key="1">
    <citation type="submission" date="2019-02" db="EMBL/GenBank/DDBJ databases">
        <title>Halonotius sp. a new haloarchaeum isolated from saline soil.</title>
        <authorList>
            <person name="Duran-Viseras A."/>
            <person name="Sanchez-Porro C."/>
            <person name="Ventosa A."/>
        </authorList>
    </citation>
    <scope>NUCLEOTIDE SEQUENCE</scope>
    <source>
        <strain evidence="9">F15B</strain>
    </source>
</reference>
<comment type="similarity">
    <text evidence="2">Belongs to the UPF0104 family.</text>
</comment>
<keyword evidence="5 8" id="KW-1133">Transmembrane helix</keyword>
<sequence length="402" mass="40210">MTDAGDGDHGSPWADDDANGPRALLTRRRLTIGGTVLVVAGLLFAFREVDLSRVVSEMLRADPWLLAAAVGVYAASWPLRGRRYGDVLATTGHPAGTTFLTLAVFLSQTANLVVPARGGDAVRAYVLKARRNVPYPAGFASLAVERGFDLASIAVLGGVATVWLVAGGETGTLAAVADAGDARTALLAAGGMGAATLAVGLLTVAVARSDRGLGGRFRGLVERRPRLQKPVEAGLSFATDIAVVARNPRAMATIGGGSLLIWSLDVATAVLVLAALDSGLAAGPLLAVGTLAVSVGNLAKVLPLSQGGVGLYEAAFTALVVALTPIGASTALAAAVVDHALKNAVTLVGGGGAVAVLGISPSTAARRGEDISGEPTAVPPESPAAAETRTDGSGGETHGADD</sequence>
<evidence type="ECO:0000256" key="4">
    <source>
        <dbReference type="ARBA" id="ARBA00022692"/>
    </source>
</evidence>
<evidence type="ECO:0000313" key="10">
    <source>
        <dbReference type="Proteomes" id="UP000705823"/>
    </source>
</evidence>
<feature type="transmembrane region" description="Helical" evidence="8">
    <location>
        <begin position="314"/>
        <end position="337"/>
    </location>
</feature>
<feature type="transmembrane region" description="Helical" evidence="8">
    <location>
        <begin position="186"/>
        <end position="207"/>
    </location>
</feature>
<name>A0A8J8TCU5_9EURY</name>
<keyword evidence="10" id="KW-1185">Reference proteome</keyword>
<keyword evidence="4 8" id="KW-0812">Transmembrane</keyword>
<dbReference type="InterPro" id="IPR022791">
    <property type="entry name" value="L-PG_synthase/AglD"/>
</dbReference>
<feature type="transmembrane region" description="Helical" evidence="8">
    <location>
        <begin position="61"/>
        <end position="79"/>
    </location>
</feature>
<evidence type="ECO:0000256" key="6">
    <source>
        <dbReference type="ARBA" id="ARBA00023136"/>
    </source>
</evidence>
<feature type="compositionally biased region" description="Gly residues" evidence="7">
    <location>
        <begin position="392"/>
        <end position="402"/>
    </location>
</feature>
<feature type="transmembrane region" description="Helical" evidence="8">
    <location>
        <begin position="148"/>
        <end position="166"/>
    </location>
</feature>
<evidence type="ECO:0000313" key="9">
    <source>
        <dbReference type="EMBL" id="TQQ81231.1"/>
    </source>
</evidence>
<dbReference type="OrthoDB" id="342688at2157"/>
<evidence type="ECO:0000256" key="2">
    <source>
        <dbReference type="ARBA" id="ARBA00011061"/>
    </source>
</evidence>